<accession>G3Q346</accession>
<reference evidence="1" key="1">
    <citation type="submission" date="2006-01" db="EMBL/GenBank/DDBJ databases">
        <authorList>
            <person name="Lindblad-Toh K."/>
            <person name="Mauceli E."/>
            <person name="Grabherr M."/>
            <person name="Chang J.L."/>
            <person name="Lander E.S."/>
        </authorList>
    </citation>
    <scope>NUCLEOTIDE SEQUENCE [LARGE SCALE GENOMIC DNA]</scope>
</reference>
<protein>
    <submittedName>
        <fullName evidence="1">Uncharacterized protein</fullName>
    </submittedName>
</protein>
<organism evidence="1">
    <name type="scientific">Gasterosteus aculeatus</name>
    <name type="common">Three-spined stickleback</name>
    <dbReference type="NCBI Taxonomy" id="69293"/>
    <lineage>
        <taxon>Eukaryota</taxon>
        <taxon>Metazoa</taxon>
        <taxon>Chordata</taxon>
        <taxon>Craniata</taxon>
        <taxon>Vertebrata</taxon>
        <taxon>Euteleostomi</taxon>
        <taxon>Actinopterygii</taxon>
        <taxon>Neopterygii</taxon>
        <taxon>Teleostei</taxon>
        <taxon>Neoteleostei</taxon>
        <taxon>Acanthomorphata</taxon>
        <taxon>Eupercaria</taxon>
        <taxon>Perciformes</taxon>
        <taxon>Cottioidei</taxon>
        <taxon>Gasterosteales</taxon>
        <taxon>Gasterosteidae</taxon>
        <taxon>Gasterosteus</taxon>
    </lineage>
</organism>
<dbReference type="Bgee" id="ENSGACG00000018378">
    <property type="expression patterns" value="Expressed in testis and 13 other cell types or tissues"/>
</dbReference>
<dbReference type="Ensembl" id="ENSGACT00000024344.1">
    <property type="protein sequence ID" value="ENSGACP00000024296.1"/>
    <property type="gene ID" value="ENSGACG00000018378.1"/>
</dbReference>
<dbReference type="InParanoid" id="G3Q346"/>
<proteinExistence type="predicted"/>
<sequence length="113" mass="12600">MCHDPLTLLPTVLHHNLITDTPVKWEKYSVMNHNCCVYSWIRCLWMSALTSETLTLGCHLITGFPSGPTRNFSKFHLMSLSLMGPQNNLAGSPRRSPTGGQELCVAENSVINE</sequence>
<evidence type="ECO:0000313" key="1">
    <source>
        <dbReference type="Ensembl" id="ENSGACP00000024296.1"/>
    </source>
</evidence>
<dbReference type="AlphaFoldDB" id="G3Q346"/>
<reference evidence="1" key="2">
    <citation type="submission" date="2024-04" db="UniProtKB">
        <authorList>
            <consortium name="Ensembl"/>
        </authorList>
    </citation>
    <scope>IDENTIFICATION</scope>
</reference>
<name>G3Q346_GASAC</name>